<keyword evidence="3" id="KW-1185">Reference proteome</keyword>
<proteinExistence type="predicted"/>
<feature type="region of interest" description="Disordered" evidence="1">
    <location>
        <begin position="276"/>
        <end position="313"/>
    </location>
</feature>
<dbReference type="Proteomes" id="UP000242415">
    <property type="component" value="Unassembled WGS sequence"/>
</dbReference>
<organism evidence="2 3">
    <name type="scientific">Micromonospora pattaloongensis</name>
    <dbReference type="NCBI Taxonomy" id="405436"/>
    <lineage>
        <taxon>Bacteria</taxon>
        <taxon>Bacillati</taxon>
        <taxon>Actinomycetota</taxon>
        <taxon>Actinomycetes</taxon>
        <taxon>Micromonosporales</taxon>
        <taxon>Micromonosporaceae</taxon>
        <taxon>Micromonospora</taxon>
    </lineage>
</organism>
<reference evidence="3" key="1">
    <citation type="submission" date="2016-10" db="EMBL/GenBank/DDBJ databases">
        <authorList>
            <person name="Varghese N."/>
            <person name="Submissions S."/>
        </authorList>
    </citation>
    <scope>NUCLEOTIDE SEQUENCE [LARGE SCALE GENOMIC DNA]</scope>
    <source>
        <strain evidence="3">DSM 45245</strain>
    </source>
</reference>
<sequence>MVSMKITTSGDGVIMASSQDRSAAISHASAGRASVGLGSSAQRRRNSSKPAYASRPSCTSLRLRSTPRILRTPQTPKPTGVPVTNSPTDPRSLRMLLAVSATTSAYSLRLSMLGRGSPGRTADQYAANARSKSGHRRRTPATPARSASSRAVMSTWPAERCRSIRTTASTFEDGGGPQPLASGRSRLTHASSRSESAVLPMPPSPWKVSTLRRSVPTSSSWSSSRRNVANVDLNACDSVSRSVNSAPACARQSPLSPGRGTLIEKLLRVVVTPRQGGKGRSGWAVSQQHPFSSSHLPGGRLLLHSASTGGPVR</sequence>
<dbReference type="EMBL" id="FNPH01000019">
    <property type="protein sequence ID" value="SDZ46001.1"/>
    <property type="molecule type" value="Genomic_DNA"/>
</dbReference>
<evidence type="ECO:0000313" key="3">
    <source>
        <dbReference type="Proteomes" id="UP000242415"/>
    </source>
</evidence>
<evidence type="ECO:0000256" key="1">
    <source>
        <dbReference type="SAM" id="MobiDB-lite"/>
    </source>
</evidence>
<gene>
    <name evidence="2" type="ORF">SAMN05444365_1195</name>
</gene>
<evidence type="ECO:0000313" key="2">
    <source>
        <dbReference type="EMBL" id="SDZ46001.1"/>
    </source>
</evidence>
<feature type="region of interest" description="Disordered" evidence="1">
    <location>
        <begin position="25"/>
        <end position="90"/>
    </location>
</feature>
<feature type="compositionally biased region" description="Polar residues" evidence="1">
    <location>
        <begin position="284"/>
        <end position="295"/>
    </location>
</feature>
<protein>
    <submittedName>
        <fullName evidence="2">Uncharacterized protein</fullName>
    </submittedName>
</protein>
<feature type="region of interest" description="Disordered" evidence="1">
    <location>
        <begin position="114"/>
        <end position="203"/>
    </location>
</feature>
<dbReference type="AlphaFoldDB" id="A0A1H3T821"/>
<name>A0A1H3T821_9ACTN</name>
<feature type="compositionally biased region" description="Low complexity" evidence="1">
    <location>
        <begin position="140"/>
        <end position="151"/>
    </location>
</feature>
<accession>A0A1H3T821</accession>